<dbReference type="SUPFAM" id="SSF69593">
    <property type="entry name" value="Glycerol-3-phosphate (1)-acyltransferase"/>
    <property type="match status" value="1"/>
</dbReference>
<name>A0A853CLN2_9ACTN</name>
<dbReference type="PANTHER" id="PTHR12563:SF17">
    <property type="entry name" value="DIHYDROXYACETONE PHOSPHATE ACYLTRANSFERASE"/>
    <property type="match status" value="1"/>
</dbReference>
<reference evidence="8 9" key="1">
    <citation type="submission" date="2020-07" db="EMBL/GenBank/DDBJ databases">
        <title>Sequencing the genomes of 1000 actinobacteria strains.</title>
        <authorList>
            <person name="Klenk H.-P."/>
        </authorList>
    </citation>
    <scope>NUCLEOTIDE SEQUENCE [LARGE SCALE GENOMIC DNA]</scope>
    <source>
        <strain evidence="8 9">DSM 104001</strain>
    </source>
</reference>
<keyword evidence="4" id="KW-0472">Membrane</keyword>
<evidence type="ECO:0000256" key="2">
    <source>
        <dbReference type="ARBA" id="ARBA00007937"/>
    </source>
</evidence>
<accession>A0A853CLN2</accession>
<evidence type="ECO:0000259" key="7">
    <source>
        <dbReference type="SMART" id="SM00563"/>
    </source>
</evidence>
<dbReference type="Proteomes" id="UP000541969">
    <property type="component" value="Unassembled WGS sequence"/>
</dbReference>
<dbReference type="InterPro" id="IPR041728">
    <property type="entry name" value="GPAT/DHAPAT_LPLAT"/>
</dbReference>
<dbReference type="GO" id="GO:0006629">
    <property type="term" value="P:lipid metabolic process"/>
    <property type="evidence" value="ECO:0007669"/>
    <property type="project" value="InterPro"/>
</dbReference>
<evidence type="ECO:0000256" key="6">
    <source>
        <dbReference type="SAM" id="MobiDB-lite"/>
    </source>
</evidence>
<feature type="domain" description="Phospholipid/glycerol acyltransferase" evidence="7">
    <location>
        <begin position="253"/>
        <end position="380"/>
    </location>
</feature>
<sequence length="753" mass="82675">MTALSSRTDTPLLVLTDARSEVERRLLTEALGELDGGADAAVLPLHGDALRDLLPTAGPETVVTALRVAWRPRQTDEGQGRRRGRRARLTSAAPPIPRRPPRPMQAAALRRDPERARVVVAEPATVAELARRWDGAGSLAGFVAAQAELALDRAERSVVGDRVKVPRQVVEAIEASPEFHREVRALAERLERPEDEVLAEAVADLHGLVAAIDPAAVELFRSIFRPLHARAWTVDADTAGLARLRELNRRAPLVFLPSHRSYVDPLVLADVLARHDFPRNHVLGGDNLSFWPLGSLAKRAGIVFIRRTFGDDGVYKLAVREYFAFLLAKRFNLEWYMEGGRSRTGKLRPPRHGLLRYVADAVERGRVDDVFVVPVSITYDQLREVSLMAAEQRGAAKRGEGLSWLATYAREQVSTPLGTVHVSFAEPLSLAAALQAGADPTDPDARRLTLQKVAFQVAVGINSVTPATATALITVALLGGQGRALTLGQVQQVVAPLVGYLTERDLPHSGSVLGTARGARRVLGALAQQGVVTVYEGGEEPVYSIERGQHLVAAFYRNSAIHHFVDRAIAELVLLHDPADRWDEALRLRDLLKFEFFFPERDAFRERLSAELARLDPDWETADGREVLCRAPLRVAHRALRSFVEAQLVVAERLAARNPRTPVVESDFLAECSGVGQQMLLQGRLSSPESLSRELFGSALRLAANLDLVDPGREDLARRRQEWAAQVRDVVARVVVIGELDAAAQREIVGAQQ</sequence>
<dbReference type="InterPro" id="IPR002123">
    <property type="entry name" value="Plipid/glycerol_acylTrfase"/>
</dbReference>
<dbReference type="SMART" id="SM00563">
    <property type="entry name" value="PlsC"/>
    <property type="match status" value="1"/>
</dbReference>
<dbReference type="EC" id="2.3.1.15" evidence="8"/>
<dbReference type="RefSeq" id="WP_179719300.1">
    <property type="nucleotide sequence ID" value="NZ_JACBZT010000001.1"/>
</dbReference>
<keyword evidence="3 8" id="KW-0808">Transferase</keyword>
<evidence type="ECO:0000256" key="3">
    <source>
        <dbReference type="ARBA" id="ARBA00022679"/>
    </source>
</evidence>
<dbReference type="InterPro" id="IPR045520">
    <property type="entry name" value="GPAT/DHAPAT_C"/>
</dbReference>
<dbReference type="Pfam" id="PF19277">
    <property type="entry name" value="GPAT_C"/>
    <property type="match status" value="1"/>
</dbReference>
<keyword evidence="5 8" id="KW-0012">Acyltransferase</keyword>
<gene>
    <name evidence="8" type="ORF">GGQ55_003720</name>
</gene>
<protein>
    <submittedName>
        <fullName evidence="8">Glycerol-3-phosphate O-acyltransferase</fullName>
        <ecNumber evidence="8">2.3.1.15</ecNumber>
    </submittedName>
</protein>
<dbReference type="EMBL" id="JACBZT010000001">
    <property type="protein sequence ID" value="NYJ07442.1"/>
    <property type="molecule type" value="Genomic_DNA"/>
</dbReference>
<dbReference type="CDD" id="cd07993">
    <property type="entry name" value="LPLAT_DHAPAT-like"/>
    <property type="match status" value="1"/>
</dbReference>
<dbReference type="GO" id="GO:0004366">
    <property type="term" value="F:glycerol-3-phosphate O-acyltransferase activity"/>
    <property type="evidence" value="ECO:0007669"/>
    <property type="project" value="UniProtKB-EC"/>
</dbReference>
<evidence type="ECO:0000313" key="9">
    <source>
        <dbReference type="Proteomes" id="UP000541969"/>
    </source>
</evidence>
<proteinExistence type="inferred from homology"/>
<evidence type="ECO:0000256" key="5">
    <source>
        <dbReference type="ARBA" id="ARBA00023315"/>
    </source>
</evidence>
<dbReference type="NCBIfam" id="NF002886">
    <property type="entry name" value="PRK03355.1"/>
    <property type="match status" value="1"/>
</dbReference>
<dbReference type="GO" id="GO:0012505">
    <property type="term" value="C:endomembrane system"/>
    <property type="evidence" value="ECO:0007669"/>
    <property type="project" value="UniProtKB-SubCell"/>
</dbReference>
<evidence type="ECO:0000256" key="4">
    <source>
        <dbReference type="ARBA" id="ARBA00023136"/>
    </source>
</evidence>
<evidence type="ECO:0000313" key="8">
    <source>
        <dbReference type="EMBL" id="NYJ07442.1"/>
    </source>
</evidence>
<comment type="subcellular location">
    <subcellularLocation>
        <location evidence="1">Endomembrane system</location>
        <topology evidence="1">Peripheral membrane protein</topology>
    </subcellularLocation>
</comment>
<comment type="similarity">
    <text evidence="2">Belongs to the GPAT/DAPAT family.</text>
</comment>
<dbReference type="AlphaFoldDB" id="A0A853CLN2"/>
<dbReference type="GO" id="GO:0005886">
    <property type="term" value="C:plasma membrane"/>
    <property type="evidence" value="ECO:0007669"/>
    <property type="project" value="TreeGrafter"/>
</dbReference>
<keyword evidence="9" id="KW-1185">Reference proteome</keyword>
<evidence type="ECO:0000256" key="1">
    <source>
        <dbReference type="ARBA" id="ARBA00004184"/>
    </source>
</evidence>
<feature type="region of interest" description="Disordered" evidence="6">
    <location>
        <begin position="71"/>
        <end position="104"/>
    </location>
</feature>
<dbReference type="Pfam" id="PF01553">
    <property type="entry name" value="Acyltransferase"/>
    <property type="match status" value="1"/>
</dbReference>
<comment type="caution">
    <text evidence="8">The sequence shown here is derived from an EMBL/GenBank/DDBJ whole genome shotgun (WGS) entry which is preliminary data.</text>
</comment>
<dbReference type="InterPro" id="IPR022284">
    <property type="entry name" value="GPAT/DHAPAT"/>
</dbReference>
<dbReference type="PANTHER" id="PTHR12563">
    <property type="entry name" value="GLYCEROL-3-PHOSPHATE ACYLTRANSFERASE"/>
    <property type="match status" value="1"/>
</dbReference>
<dbReference type="PIRSF" id="PIRSF000437">
    <property type="entry name" value="GPAT_DHAPAT"/>
    <property type="match status" value="1"/>
</dbReference>
<organism evidence="8 9">
    <name type="scientific">Petropleomorpha daqingensis</name>
    <dbReference type="NCBI Taxonomy" id="2026353"/>
    <lineage>
        <taxon>Bacteria</taxon>
        <taxon>Bacillati</taxon>
        <taxon>Actinomycetota</taxon>
        <taxon>Actinomycetes</taxon>
        <taxon>Geodermatophilales</taxon>
        <taxon>Geodermatophilaceae</taxon>
        <taxon>Petropleomorpha</taxon>
    </lineage>
</organism>